<evidence type="ECO:0000256" key="1">
    <source>
        <dbReference type="SAM" id="MobiDB-lite"/>
    </source>
</evidence>
<dbReference type="AlphaFoldDB" id="A0A916N6Z1"/>
<dbReference type="Proteomes" id="UP000672934">
    <property type="component" value="Unassembled WGS sequence"/>
</dbReference>
<evidence type="ECO:0000313" key="3">
    <source>
        <dbReference type="Proteomes" id="UP000672934"/>
    </source>
</evidence>
<sequence length="48" mass="4551">MRASLRPTPGAHTREGPADGGCAPDGIAALARAGAFGPAHGMASAPGP</sequence>
<organism evidence="2 3">
    <name type="scientific">Cupriavidus yeoncheonensis</name>
    <dbReference type="NCBI Taxonomy" id="1462994"/>
    <lineage>
        <taxon>Bacteria</taxon>
        <taxon>Pseudomonadati</taxon>
        <taxon>Pseudomonadota</taxon>
        <taxon>Betaproteobacteria</taxon>
        <taxon>Burkholderiales</taxon>
        <taxon>Burkholderiaceae</taxon>
        <taxon>Cupriavidus</taxon>
    </lineage>
</organism>
<evidence type="ECO:0000313" key="2">
    <source>
        <dbReference type="EMBL" id="CAG2157077.1"/>
    </source>
</evidence>
<keyword evidence="3" id="KW-1185">Reference proteome</keyword>
<comment type="caution">
    <text evidence="2">The sequence shown here is derived from an EMBL/GenBank/DDBJ whole genome shotgun (WGS) entry which is preliminary data.</text>
</comment>
<accession>A0A916N6Z1</accession>
<feature type="region of interest" description="Disordered" evidence="1">
    <location>
        <begin position="1"/>
        <end position="25"/>
    </location>
</feature>
<reference evidence="2" key="1">
    <citation type="submission" date="2021-03" db="EMBL/GenBank/DDBJ databases">
        <authorList>
            <person name="Peeters C."/>
        </authorList>
    </citation>
    <scope>NUCLEOTIDE SEQUENCE</scope>
    <source>
        <strain evidence="2">LMG 31506</strain>
    </source>
</reference>
<protein>
    <submittedName>
        <fullName evidence="2">Uncharacterized protein</fullName>
    </submittedName>
</protein>
<name>A0A916N6Z1_9BURK</name>
<gene>
    <name evidence="2" type="ORF">LMG31506_05899</name>
</gene>
<proteinExistence type="predicted"/>
<dbReference type="EMBL" id="CAJPUY010000033">
    <property type="protein sequence ID" value="CAG2157077.1"/>
    <property type="molecule type" value="Genomic_DNA"/>
</dbReference>